<dbReference type="HOGENOM" id="CLU_2216479_0_0_1"/>
<feature type="region of interest" description="Disordered" evidence="1">
    <location>
        <begin position="1"/>
        <end position="107"/>
    </location>
</feature>
<keyword evidence="3" id="KW-1185">Reference proteome</keyword>
<name>T1H5C6_MEGSC</name>
<dbReference type="STRING" id="36166.T1H5C6"/>
<proteinExistence type="predicted"/>
<sequence length="107" mass="12574">MEKEARRQEKELRKNEKEAKRLEKEQAKRLEKEQAKLDKLNRSMARSTERLAPRSGSLERRKSGEYSPVLNQSTVHGIASPNRRPTIFDVFRPRAKSDAKKKDKDNR</sequence>
<evidence type="ECO:0000313" key="3">
    <source>
        <dbReference type="Proteomes" id="UP000015102"/>
    </source>
</evidence>
<evidence type="ECO:0000256" key="1">
    <source>
        <dbReference type="SAM" id="MobiDB-lite"/>
    </source>
</evidence>
<dbReference type="EMBL" id="CAQQ02077034">
    <property type="status" value="NOT_ANNOTATED_CDS"/>
    <property type="molecule type" value="Genomic_DNA"/>
</dbReference>
<dbReference type="Proteomes" id="UP000015102">
    <property type="component" value="Unassembled WGS sequence"/>
</dbReference>
<dbReference type="AlphaFoldDB" id="T1H5C6"/>
<feature type="compositionally biased region" description="Basic and acidic residues" evidence="1">
    <location>
        <begin position="91"/>
        <end position="107"/>
    </location>
</feature>
<evidence type="ECO:0000313" key="2">
    <source>
        <dbReference type="EnsemblMetazoa" id="MESCA011503-PA"/>
    </source>
</evidence>
<accession>T1H5C6</accession>
<dbReference type="EnsemblMetazoa" id="MESCA011503-RA">
    <property type="protein sequence ID" value="MESCA011503-PA"/>
    <property type="gene ID" value="MESCA011503"/>
</dbReference>
<protein>
    <submittedName>
        <fullName evidence="2">Uncharacterized protein</fullName>
    </submittedName>
</protein>
<feature type="compositionally biased region" description="Basic and acidic residues" evidence="1">
    <location>
        <begin position="1"/>
        <end position="64"/>
    </location>
</feature>
<reference evidence="2" key="2">
    <citation type="submission" date="2015-06" db="UniProtKB">
        <authorList>
            <consortium name="EnsemblMetazoa"/>
        </authorList>
    </citation>
    <scope>IDENTIFICATION</scope>
</reference>
<organism evidence="2 3">
    <name type="scientific">Megaselia scalaris</name>
    <name type="common">Humpbacked fly</name>
    <name type="synonym">Phora scalaris</name>
    <dbReference type="NCBI Taxonomy" id="36166"/>
    <lineage>
        <taxon>Eukaryota</taxon>
        <taxon>Metazoa</taxon>
        <taxon>Ecdysozoa</taxon>
        <taxon>Arthropoda</taxon>
        <taxon>Hexapoda</taxon>
        <taxon>Insecta</taxon>
        <taxon>Pterygota</taxon>
        <taxon>Neoptera</taxon>
        <taxon>Endopterygota</taxon>
        <taxon>Diptera</taxon>
        <taxon>Brachycera</taxon>
        <taxon>Muscomorpha</taxon>
        <taxon>Platypezoidea</taxon>
        <taxon>Phoridae</taxon>
        <taxon>Megaseliini</taxon>
        <taxon>Megaselia</taxon>
    </lineage>
</organism>
<reference evidence="3" key="1">
    <citation type="submission" date="2013-02" db="EMBL/GenBank/DDBJ databases">
        <authorList>
            <person name="Hughes D."/>
        </authorList>
    </citation>
    <scope>NUCLEOTIDE SEQUENCE</scope>
    <source>
        <strain>Durham</strain>
        <strain evidence="3">NC isolate 2 -- Noor lab</strain>
    </source>
</reference>